<dbReference type="SUPFAM" id="SSF52540">
    <property type="entry name" value="P-loop containing nucleoside triphosphate hydrolases"/>
    <property type="match status" value="1"/>
</dbReference>
<dbReference type="Pfam" id="PF13476">
    <property type="entry name" value="AAA_23"/>
    <property type="match status" value="1"/>
</dbReference>
<dbReference type="InParanoid" id="D2VIK0"/>
<dbReference type="GO" id="GO:0035861">
    <property type="term" value="C:site of double-strand break"/>
    <property type="evidence" value="ECO:0007669"/>
    <property type="project" value="TreeGrafter"/>
</dbReference>
<protein>
    <submittedName>
        <fullName evidence="13">Predicted protein</fullName>
    </submittedName>
</protein>
<dbReference type="PANTHER" id="PTHR19306:SF6">
    <property type="entry name" value="STRUCTURAL MAINTENANCE OF CHROMOSOMES PROTEIN 6"/>
    <property type="match status" value="1"/>
</dbReference>
<evidence type="ECO:0000313" key="14">
    <source>
        <dbReference type="Proteomes" id="UP000006671"/>
    </source>
</evidence>
<evidence type="ECO:0000256" key="11">
    <source>
        <dbReference type="ARBA" id="ARBA00023242"/>
    </source>
</evidence>
<name>D2VIK0_NAEGR</name>
<comment type="subcellular location">
    <subcellularLocation>
        <location evidence="2">Chromosome</location>
    </subcellularLocation>
    <subcellularLocation>
        <location evidence="1">Nucleus</location>
    </subcellularLocation>
</comment>
<keyword evidence="6" id="KW-0227">DNA damage</keyword>
<dbReference type="InterPro" id="IPR038729">
    <property type="entry name" value="Rad50/SbcC_AAA"/>
</dbReference>
<evidence type="ECO:0000256" key="8">
    <source>
        <dbReference type="ARBA" id="ARBA00023054"/>
    </source>
</evidence>
<dbReference type="eggNOG" id="KOG0250">
    <property type="taxonomic scope" value="Eukaryota"/>
</dbReference>
<dbReference type="AlphaFoldDB" id="D2VIK0"/>
<dbReference type="GO" id="GO:0016887">
    <property type="term" value="F:ATP hydrolysis activity"/>
    <property type="evidence" value="ECO:0007669"/>
    <property type="project" value="InterPro"/>
</dbReference>
<keyword evidence="11" id="KW-0539">Nucleus</keyword>
<proteinExistence type="inferred from homology"/>
<accession>D2VIK0</accession>
<keyword evidence="9" id="KW-0233">DNA recombination</keyword>
<evidence type="ECO:0000256" key="9">
    <source>
        <dbReference type="ARBA" id="ARBA00023172"/>
    </source>
</evidence>
<keyword evidence="5" id="KW-0547">Nucleotide-binding</keyword>
<dbReference type="RefSeq" id="XP_002676114.1">
    <property type="nucleotide sequence ID" value="XM_002676068.1"/>
</dbReference>
<evidence type="ECO:0000256" key="1">
    <source>
        <dbReference type="ARBA" id="ARBA00004123"/>
    </source>
</evidence>
<keyword evidence="14" id="KW-1185">Reference proteome</keyword>
<evidence type="ECO:0000256" key="6">
    <source>
        <dbReference type="ARBA" id="ARBA00022763"/>
    </source>
</evidence>
<dbReference type="GO" id="GO:0003684">
    <property type="term" value="F:damaged DNA binding"/>
    <property type="evidence" value="ECO:0007669"/>
    <property type="project" value="TreeGrafter"/>
</dbReference>
<dbReference type="EMBL" id="GG738874">
    <property type="protein sequence ID" value="EFC43370.1"/>
    <property type="molecule type" value="Genomic_DNA"/>
</dbReference>
<dbReference type="STRING" id="5762.D2VIK0"/>
<dbReference type="GO" id="GO:0000724">
    <property type="term" value="P:double-strand break repair via homologous recombination"/>
    <property type="evidence" value="ECO:0007669"/>
    <property type="project" value="TreeGrafter"/>
</dbReference>
<dbReference type="GO" id="GO:0003697">
    <property type="term" value="F:single-stranded DNA binding"/>
    <property type="evidence" value="ECO:0007669"/>
    <property type="project" value="TreeGrafter"/>
</dbReference>
<keyword evidence="4" id="KW-0158">Chromosome</keyword>
<dbReference type="VEuPathDB" id="AmoebaDB:NAEGRDRAFT_4730"/>
<evidence type="ECO:0000256" key="5">
    <source>
        <dbReference type="ARBA" id="ARBA00022741"/>
    </source>
</evidence>
<evidence type="ECO:0000256" key="7">
    <source>
        <dbReference type="ARBA" id="ARBA00022840"/>
    </source>
</evidence>
<dbReference type="InterPro" id="IPR027417">
    <property type="entry name" value="P-loop_NTPase"/>
</dbReference>
<evidence type="ECO:0000313" key="13">
    <source>
        <dbReference type="EMBL" id="EFC43370.1"/>
    </source>
</evidence>
<dbReference type="PANTHER" id="PTHR19306">
    <property type="entry name" value="STRUCTURAL MAINTENANCE OF CHROMOSOMES 5,6 SMC5, SMC6"/>
    <property type="match status" value="1"/>
</dbReference>
<dbReference type="Proteomes" id="UP000006671">
    <property type="component" value="Unassembled WGS sequence"/>
</dbReference>
<reference evidence="13 14" key="1">
    <citation type="journal article" date="2010" name="Cell">
        <title>The genome of Naegleria gruberi illuminates early eukaryotic versatility.</title>
        <authorList>
            <person name="Fritz-Laylin L.K."/>
            <person name="Prochnik S.E."/>
            <person name="Ginger M.L."/>
            <person name="Dacks J.B."/>
            <person name="Carpenter M.L."/>
            <person name="Field M.C."/>
            <person name="Kuo A."/>
            <person name="Paredez A."/>
            <person name="Chapman J."/>
            <person name="Pham J."/>
            <person name="Shu S."/>
            <person name="Neupane R."/>
            <person name="Cipriano M."/>
            <person name="Mancuso J."/>
            <person name="Tu H."/>
            <person name="Salamov A."/>
            <person name="Lindquist E."/>
            <person name="Shapiro H."/>
            <person name="Lucas S."/>
            <person name="Grigoriev I.V."/>
            <person name="Cande W.Z."/>
            <person name="Fulton C."/>
            <person name="Rokhsar D.S."/>
            <person name="Dawson S.C."/>
        </authorList>
    </citation>
    <scope>NUCLEOTIDE SEQUENCE [LARGE SCALE GENOMIC DNA]</scope>
    <source>
        <strain evidence="13 14">NEG-M</strain>
    </source>
</reference>
<evidence type="ECO:0000259" key="12">
    <source>
        <dbReference type="Pfam" id="PF13476"/>
    </source>
</evidence>
<evidence type="ECO:0000256" key="3">
    <source>
        <dbReference type="ARBA" id="ARBA00006793"/>
    </source>
</evidence>
<feature type="non-terminal residue" evidence="13">
    <location>
        <position position="1"/>
    </location>
</feature>
<evidence type="ECO:0000256" key="4">
    <source>
        <dbReference type="ARBA" id="ARBA00022454"/>
    </source>
</evidence>
<feature type="non-terminal residue" evidence="13">
    <location>
        <position position="105"/>
    </location>
</feature>
<dbReference type="GO" id="GO:0005524">
    <property type="term" value="F:ATP binding"/>
    <property type="evidence" value="ECO:0007669"/>
    <property type="project" value="UniProtKB-KW"/>
</dbReference>
<feature type="domain" description="Rad50/SbcC-type AAA" evidence="12">
    <location>
        <begin position="6"/>
        <end position="89"/>
    </location>
</feature>
<dbReference type="Gene3D" id="3.40.50.300">
    <property type="entry name" value="P-loop containing nucleotide triphosphate hydrolases"/>
    <property type="match status" value="1"/>
</dbReference>
<evidence type="ECO:0000256" key="2">
    <source>
        <dbReference type="ARBA" id="ARBA00004286"/>
    </source>
</evidence>
<keyword evidence="8" id="KW-0175">Coiled coil</keyword>
<dbReference type="OMA" id="HAEIMIR"/>
<gene>
    <name evidence="13" type="ORF">NAEGRDRAFT_4730</name>
</gene>
<sequence length="105" mass="11549">AGIIEEIKLKNFMCHPNFKVEFHDRTTIIHGENGSGKSAVLTAIQVGLGSKAKNTNRGNSIKDLVMSGKEHAEIMIRLRNQGRDAYKKELYGRSIIIVKGISKAG</sequence>
<keyword evidence="10" id="KW-0234">DNA repair</keyword>
<organism evidence="14">
    <name type="scientific">Naegleria gruberi</name>
    <name type="common">Amoeba</name>
    <dbReference type="NCBI Taxonomy" id="5762"/>
    <lineage>
        <taxon>Eukaryota</taxon>
        <taxon>Discoba</taxon>
        <taxon>Heterolobosea</taxon>
        <taxon>Tetramitia</taxon>
        <taxon>Eutetramitia</taxon>
        <taxon>Vahlkampfiidae</taxon>
        <taxon>Naegleria</taxon>
    </lineage>
</organism>
<keyword evidence="7" id="KW-0067">ATP-binding</keyword>
<dbReference type="KEGG" id="ngr:NAEGRDRAFT_4730"/>
<comment type="similarity">
    <text evidence="3">Belongs to the SMC family. SMC6 subfamily.</text>
</comment>
<dbReference type="GO" id="GO:0005634">
    <property type="term" value="C:nucleus"/>
    <property type="evidence" value="ECO:0007669"/>
    <property type="project" value="UniProtKB-SubCell"/>
</dbReference>
<dbReference type="GeneID" id="8861958"/>
<dbReference type="GO" id="GO:0030915">
    <property type="term" value="C:Smc5-Smc6 complex"/>
    <property type="evidence" value="ECO:0007669"/>
    <property type="project" value="TreeGrafter"/>
</dbReference>
<dbReference type="OrthoDB" id="10072614at2759"/>
<evidence type="ECO:0000256" key="10">
    <source>
        <dbReference type="ARBA" id="ARBA00023204"/>
    </source>
</evidence>